<sequence>MVNILNMSNKKICIKLCLLFLLLSCEEEIKLSFSEITPTTVNNTIVEVNIPEAIGIDETADSINTKIHKHVIESLHIGNTGEISSTSIEESVALFNEEFKTFKLDFPETNEIWEAQIDGDVMFLSSEIVSIAITTYKNTGGAHGNLNISILNFDAQSGKKISNEDLFTDFKQFQNIAQTQFDRKFKEQDLFFENSPFQLSNNIGYTQEGILLLYNTYEIAPYSSGTIELTIPFNLLKSVLAFNRF</sequence>
<keyword evidence="4" id="KW-1185">Reference proteome</keyword>
<dbReference type="InterPro" id="IPR025303">
    <property type="entry name" value="PdaC"/>
</dbReference>
<name>A0ABP8E8N0_9FLAO</name>
<accession>A0ABP8E8N0</accession>
<protein>
    <recommendedName>
        <fullName evidence="5">DUF3298/DUF4163 domain-containing protein</fullName>
    </recommendedName>
</protein>
<dbReference type="Gene3D" id="3.30.565.40">
    <property type="entry name" value="Fervidobacterium nodosum Rt17-B1 like"/>
    <property type="match status" value="1"/>
</dbReference>
<evidence type="ECO:0008006" key="5">
    <source>
        <dbReference type="Google" id="ProtNLM"/>
    </source>
</evidence>
<dbReference type="InterPro" id="IPR037126">
    <property type="entry name" value="PdaC/RsiV-like_sf"/>
</dbReference>
<dbReference type="EMBL" id="BAABAV010000001">
    <property type="protein sequence ID" value="GAA4268617.1"/>
    <property type="molecule type" value="Genomic_DNA"/>
</dbReference>
<dbReference type="InterPro" id="IPR021729">
    <property type="entry name" value="DUF3298"/>
</dbReference>
<organism evidence="3 4">
    <name type="scientific">Hyunsoonleella aestuarii</name>
    <dbReference type="NCBI Taxonomy" id="912802"/>
    <lineage>
        <taxon>Bacteria</taxon>
        <taxon>Pseudomonadati</taxon>
        <taxon>Bacteroidota</taxon>
        <taxon>Flavobacteriia</taxon>
        <taxon>Flavobacteriales</taxon>
        <taxon>Flavobacteriaceae</taxon>
    </lineage>
</organism>
<gene>
    <name evidence="3" type="ORF">GCM10022257_07180</name>
</gene>
<evidence type="ECO:0000313" key="3">
    <source>
        <dbReference type="EMBL" id="GAA4268617.1"/>
    </source>
</evidence>
<dbReference type="Pfam" id="PF13739">
    <property type="entry name" value="PdaC"/>
    <property type="match status" value="1"/>
</dbReference>
<dbReference type="Gene3D" id="3.90.640.20">
    <property type="entry name" value="Heat-shock cognate protein, ATPase"/>
    <property type="match status" value="1"/>
</dbReference>
<dbReference type="Pfam" id="PF11738">
    <property type="entry name" value="DUF3298"/>
    <property type="match status" value="1"/>
</dbReference>
<evidence type="ECO:0000259" key="1">
    <source>
        <dbReference type="Pfam" id="PF11738"/>
    </source>
</evidence>
<proteinExistence type="predicted"/>
<feature type="domain" description="Deacetylase PdaC" evidence="2">
    <location>
        <begin position="45"/>
        <end position="145"/>
    </location>
</feature>
<feature type="domain" description="DUF3298" evidence="1">
    <location>
        <begin position="164"/>
        <end position="233"/>
    </location>
</feature>
<evidence type="ECO:0000313" key="4">
    <source>
        <dbReference type="Proteomes" id="UP001500027"/>
    </source>
</evidence>
<dbReference type="Proteomes" id="UP001500027">
    <property type="component" value="Unassembled WGS sequence"/>
</dbReference>
<evidence type="ECO:0000259" key="2">
    <source>
        <dbReference type="Pfam" id="PF13739"/>
    </source>
</evidence>
<reference evidence="4" key="1">
    <citation type="journal article" date="2019" name="Int. J. Syst. Evol. Microbiol.">
        <title>The Global Catalogue of Microorganisms (GCM) 10K type strain sequencing project: providing services to taxonomists for standard genome sequencing and annotation.</title>
        <authorList>
            <consortium name="The Broad Institute Genomics Platform"/>
            <consortium name="The Broad Institute Genome Sequencing Center for Infectious Disease"/>
            <person name="Wu L."/>
            <person name="Ma J."/>
        </authorList>
    </citation>
    <scope>NUCLEOTIDE SEQUENCE [LARGE SCALE GENOMIC DNA]</scope>
    <source>
        <strain evidence="4">JCM 17452</strain>
    </source>
</reference>
<comment type="caution">
    <text evidence="3">The sequence shown here is derived from an EMBL/GenBank/DDBJ whole genome shotgun (WGS) entry which is preliminary data.</text>
</comment>